<dbReference type="KEGG" id="pex:IZT61_01135"/>
<gene>
    <name evidence="3" type="ORF">IZT61_01135</name>
</gene>
<dbReference type="Proteomes" id="UP000594759">
    <property type="component" value="Chromosome"/>
</dbReference>
<evidence type="ECO:0000259" key="2">
    <source>
        <dbReference type="Pfam" id="PF08484"/>
    </source>
</evidence>
<dbReference type="RefSeq" id="WP_196099379.1">
    <property type="nucleotide sequence ID" value="NZ_CP064939.1"/>
</dbReference>
<reference evidence="3 4" key="1">
    <citation type="submission" date="2020-11" db="EMBL/GenBank/DDBJ databases">
        <title>Pedobacter endophytica, an endophytic bacteria isolated form Carex pumila.</title>
        <authorList>
            <person name="Peng Y."/>
            <person name="Jiang L."/>
            <person name="Lee J."/>
        </authorList>
    </citation>
    <scope>NUCLEOTIDE SEQUENCE [LARGE SCALE GENOMIC DNA]</scope>
    <source>
        <strain evidence="3 4">JBR3-12</strain>
    </source>
</reference>
<organism evidence="3 4">
    <name type="scientific">Pedobacter endophyticus</name>
    <dbReference type="NCBI Taxonomy" id="2789740"/>
    <lineage>
        <taxon>Bacteria</taxon>
        <taxon>Pseudomonadati</taxon>
        <taxon>Bacteroidota</taxon>
        <taxon>Sphingobacteriia</taxon>
        <taxon>Sphingobacteriales</taxon>
        <taxon>Sphingobacteriaceae</taxon>
        <taxon>Pedobacter</taxon>
    </lineage>
</organism>
<keyword evidence="4" id="KW-1185">Reference proteome</keyword>
<dbReference type="Pfam" id="PF08484">
    <property type="entry name" value="Methyltransf_14"/>
    <property type="match status" value="1"/>
</dbReference>
<proteinExistence type="predicted"/>
<keyword evidence="3" id="KW-0808">Transferase</keyword>
<protein>
    <submittedName>
        <fullName evidence="3">Methyltransferase domain-containing protein</fullName>
    </submittedName>
</protein>
<dbReference type="AlphaFoldDB" id="A0A7S9PZP4"/>
<feature type="domain" description="C-methyltransferase" evidence="2">
    <location>
        <begin position="244"/>
        <end position="403"/>
    </location>
</feature>
<dbReference type="InterPro" id="IPR013691">
    <property type="entry name" value="MeTrfase_14"/>
</dbReference>
<evidence type="ECO:0000259" key="1">
    <source>
        <dbReference type="Pfam" id="PF08421"/>
    </source>
</evidence>
<dbReference type="InterPro" id="IPR013630">
    <property type="entry name" value="Methyltransf_Zn-bd_dom_put"/>
</dbReference>
<evidence type="ECO:0000313" key="4">
    <source>
        <dbReference type="Proteomes" id="UP000594759"/>
    </source>
</evidence>
<dbReference type="Pfam" id="PF08421">
    <property type="entry name" value="Methyltransf_13"/>
    <property type="match status" value="1"/>
</dbReference>
<dbReference type="GO" id="GO:0008168">
    <property type="term" value="F:methyltransferase activity"/>
    <property type="evidence" value="ECO:0007669"/>
    <property type="project" value="UniProtKB-KW"/>
</dbReference>
<dbReference type="EMBL" id="CP064939">
    <property type="protein sequence ID" value="QPH39921.1"/>
    <property type="molecule type" value="Genomic_DNA"/>
</dbReference>
<dbReference type="Gene3D" id="6.20.50.110">
    <property type="entry name" value="Methyltransferase, zinc-binding domain"/>
    <property type="match status" value="1"/>
</dbReference>
<dbReference type="Gene3D" id="3.40.50.720">
    <property type="entry name" value="NAD(P)-binding Rossmann-like Domain"/>
    <property type="match status" value="1"/>
</dbReference>
<dbReference type="PANTHER" id="PTHR43861">
    <property type="entry name" value="TRANS-ACONITATE 2-METHYLTRANSFERASE-RELATED"/>
    <property type="match status" value="1"/>
</dbReference>
<evidence type="ECO:0000313" key="3">
    <source>
        <dbReference type="EMBL" id="QPH39921.1"/>
    </source>
</evidence>
<accession>A0A7S9PZP4</accession>
<dbReference type="InterPro" id="IPR038576">
    <property type="entry name" value="Methyltransf_Zn-bd_dom_put_sf"/>
</dbReference>
<name>A0A7S9PZP4_9SPHI</name>
<keyword evidence="3" id="KW-0489">Methyltransferase</keyword>
<dbReference type="Pfam" id="PF13489">
    <property type="entry name" value="Methyltransf_23"/>
    <property type="match status" value="1"/>
</dbReference>
<sequence>MECRFCKSELKSVFVDLNTSPPSNSFLTEDQLNDQEAYYPLKVYTCEECFLVQIDEFKSHDSIFDDQYVYFSSYSKSWLAHAKAYVHSMNERFAYNPDSYVVEIASNDGYLLQYFKELNVPVLGIEPTKNTASVAESKGIETVNEFFGTKLAERLKQEKKQADLLIGNNVLAHVPDIVDFVSGLKILLKHTGVVTMEFPHLMQLVENNQFDTIYHEHFSYLSFSTVWSIFKECGLEMFDVEEIPTHGGSLRIFAKHIDNKHLAVLPSVYHLLKKEEDKGMRTIEYYEDFQQRTLKVRDEFMQFVNEQKLAGKKIAGYGAAAKGNTFLNYCGVNTSEIDFVVDANPHKQNKWLPASHIPVLESSALEKEKPDYLVIFPWNLKSEIIQEFSAVKRWGCKFVVAIPSLTIIEDYANQLLNL</sequence>
<dbReference type="PANTHER" id="PTHR43861:SF5">
    <property type="entry name" value="BLL5978 PROTEIN"/>
    <property type="match status" value="1"/>
</dbReference>
<dbReference type="GO" id="GO:0032259">
    <property type="term" value="P:methylation"/>
    <property type="evidence" value="ECO:0007669"/>
    <property type="project" value="UniProtKB-KW"/>
</dbReference>
<feature type="domain" description="Methyltransferase putative zinc binding" evidence="1">
    <location>
        <begin position="3"/>
        <end position="64"/>
    </location>
</feature>
<dbReference type="InterPro" id="IPR029063">
    <property type="entry name" value="SAM-dependent_MTases_sf"/>
</dbReference>
<dbReference type="SUPFAM" id="SSF53335">
    <property type="entry name" value="S-adenosyl-L-methionine-dependent methyltransferases"/>
    <property type="match status" value="1"/>
</dbReference>
<dbReference type="Gene3D" id="3.40.50.150">
    <property type="entry name" value="Vaccinia Virus protein VP39"/>
    <property type="match status" value="1"/>
</dbReference>